<protein>
    <recommendedName>
        <fullName evidence="3">GAF domain-containing protein</fullName>
    </recommendedName>
</protein>
<proteinExistence type="predicted"/>
<dbReference type="AlphaFoldDB" id="A0A2T0R3A8"/>
<accession>A0A2T0R3A8</accession>
<organism evidence="1 2">
    <name type="scientific">Kineococcus rhizosphaerae</name>
    <dbReference type="NCBI Taxonomy" id="559628"/>
    <lineage>
        <taxon>Bacteria</taxon>
        <taxon>Bacillati</taxon>
        <taxon>Actinomycetota</taxon>
        <taxon>Actinomycetes</taxon>
        <taxon>Kineosporiales</taxon>
        <taxon>Kineosporiaceae</taxon>
        <taxon>Kineococcus</taxon>
    </lineage>
</organism>
<sequence length="121" mass="13011">MKVFAHRLTEEFGAGRVSFLITDFAGRSLIRLGEGTKHEQVPLDDEDLPYGLVVVEQQVQVVPDGAGARVLAPVTARGDAMGALDLVLPSTPDEGTLDRVAAAAHALAYVVTTERRHTDLY</sequence>
<dbReference type="EMBL" id="PVZF01000006">
    <property type="protein sequence ID" value="PRY14526.1"/>
    <property type="molecule type" value="Genomic_DNA"/>
</dbReference>
<keyword evidence="2" id="KW-1185">Reference proteome</keyword>
<comment type="caution">
    <text evidence="1">The sequence shown here is derived from an EMBL/GenBank/DDBJ whole genome shotgun (WGS) entry which is preliminary data.</text>
</comment>
<evidence type="ECO:0008006" key="3">
    <source>
        <dbReference type="Google" id="ProtNLM"/>
    </source>
</evidence>
<dbReference type="Proteomes" id="UP000238083">
    <property type="component" value="Unassembled WGS sequence"/>
</dbReference>
<gene>
    <name evidence="1" type="ORF">CLV37_10684</name>
</gene>
<evidence type="ECO:0000313" key="1">
    <source>
        <dbReference type="EMBL" id="PRY14526.1"/>
    </source>
</evidence>
<evidence type="ECO:0000313" key="2">
    <source>
        <dbReference type="Proteomes" id="UP000238083"/>
    </source>
</evidence>
<reference evidence="1 2" key="1">
    <citation type="submission" date="2018-03" db="EMBL/GenBank/DDBJ databases">
        <title>Genomic Encyclopedia of Archaeal and Bacterial Type Strains, Phase II (KMG-II): from individual species to whole genera.</title>
        <authorList>
            <person name="Goeker M."/>
        </authorList>
    </citation>
    <scope>NUCLEOTIDE SEQUENCE [LARGE SCALE GENOMIC DNA]</scope>
    <source>
        <strain evidence="1 2">DSM 19711</strain>
    </source>
</reference>
<name>A0A2T0R3A8_9ACTN</name>